<proteinExistence type="predicted"/>
<dbReference type="AlphaFoldDB" id="A0A0G0YSN3"/>
<comment type="caution">
    <text evidence="1">The sequence shown here is derived from an EMBL/GenBank/DDBJ whole genome shotgun (WGS) entry which is preliminary data.</text>
</comment>
<gene>
    <name evidence="1" type="ORF">UV02_C0061G0007</name>
</gene>
<sequence length="61" mass="6902">MKKTSELKDKILDYFLAHGQLTAAEASQLRLEVDFVKLEQALVKAQNLTEEDITKAKAVIR</sequence>
<protein>
    <submittedName>
        <fullName evidence="1">Uncharacterized protein</fullName>
    </submittedName>
</protein>
<reference evidence="1 2" key="1">
    <citation type="journal article" date="2015" name="Nature">
        <title>rRNA introns, odd ribosomes, and small enigmatic genomes across a large radiation of phyla.</title>
        <authorList>
            <person name="Brown C.T."/>
            <person name="Hug L.A."/>
            <person name="Thomas B.C."/>
            <person name="Sharon I."/>
            <person name="Castelle C.J."/>
            <person name="Singh A."/>
            <person name="Wilkins M.J."/>
            <person name="Williams K.H."/>
            <person name="Banfield J.F."/>
        </authorList>
    </citation>
    <scope>NUCLEOTIDE SEQUENCE [LARGE SCALE GENOMIC DNA]</scope>
</reference>
<name>A0A0G0YSN3_9BACT</name>
<organism evidence="1 2">
    <name type="scientific">Candidatus Kuenenbacteria bacterium GW2011_GWA2_42_15</name>
    <dbReference type="NCBI Taxonomy" id="1618677"/>
    <lineage>
        <taxon>Bacteria</taxon>
        <taxon>Candidatus Kueneniibacteriota</taxon>
    </lineage>
</organism>
<evidence type="ECO:0000313" key="2">
    <source>
        <dbReference type="Proteomes" id="UP000034516"/>
    </source>
</evidence>
<accession>A0A0G0YSN3</accession>
<dbReference type="Proteomes" id="UP000034516">
    <property type="component" value="Unassembled WGS sequence"/>
</dbReference>
<evidence type="ECO:0000313" key="1">
    <source>
        <dbReference type="EMBL" id="KKS39619.1"/>
    </source>
</evidence>
<dbReference type="EMBL" id="LCCW01000061">
    <property type="protein sequence ID" value="KKS39619.1"/>
    <property type="molecule type" value="Genomic_DNA"/>
</dbReference>